<dbReference type="Gene3D" id="3.40.50.10490">
    <property type="entry name" value="Glucose-6-phosphate isomerase like protein, domain 1"/>
    <property type="match status" value="1"/>
</dbReference>
<feature type="site" description="Catalytically relevant" evidence="6">
    <location>
        <position position="136"/>
    </location>
</feature>
<dbReference type="InterPro" id="IPR001347">
    <property type="entry name" value="SIS_dom"/>
</dbReference>
<feature type="domain" description="SIS" evidence="9">
    <location>
        <begin position="23"/>
        <end position="168"/>
    </location>
</feature>
<dbReference type="InterPro" id="IPR035474">
    <property type="entry name" value="SIS_Kpsf"/>
</dbReference>
<feature type="binding site" evidence="5">
    <location>
        <position position="66"/>
    </location>
    <ligand>
        <name>Zn(2+)</name>
        <dbReference type="ChEBI" id="CHEBI:29105"/>
    </ligand>
</feature>
<dbReference type="Pfam" id="PF01380">
    <property type="entry name" value="SIS"/>
    <property type="match status" value="1"/>
</dbReference>
<keyword evidence="2" id="KW-0677">Repeat</keyword>
<evidence type="ECO:0000256" key="6">
    <source>
        <dbReference type="PIRSR" id="PIRSR004692-3"/>
    </source>
</evidence>
<evidence type="ECO:0000256" key="5">
    <source>
        <dbReference type="PIRSR" id="PIRSR004692-2"/>
    </source>
</evidence>
<dbReference type="Pfam" id="PF00571">
    <property type="entry name" value="CBS"/>
    <property type="match status" value="1"/>
</dbReference>
<accession>A0A7X9IK54</accession>
<evidence type="ECO:0000313" key="10">
    <source>
        <dbReference type="EMBL" id="NMC63763.1"/>
    </source>
</evidence>
<dbReference type="InterPro" id="IPR050986">
    <property type="entry name" value="GutQ/KpsF_isomerases"/>
</dbReference>
<organism evidence="10 11">
    <name type="scientific">SAR324 cluster bacterium</name>
    <dbReference type="NCBI Taxonomy" id="2024889"/>
    <lineage>
        <taxon>Bacteria</taxon>
        <taxon>Deltaproteobacteria</taxon>
        <taxon>SAR324 cluster</taxon>
    </lineage>
</organism>
<feature type="site" description="Catalytically relevant" evidence="6">
    <location>
        <position position="177"/>
    </location>
</feature>
<keyword evidence="10" id="KW-0413">Isomerase</keyword>
<proteinExistence type="inferred from homology"/>
<dbReference type="InterPro" id="IPR000644">
    <property type="entry name" value="CBS_dom"/>
</dbReference>
<evidence type="ECO:0000256" key="3">
    <source>
        <dbReference type="ARBA" id="ARBA00023122"/>
    </source>
</evidence>
<feature type="site" description="Catalytically relevant" evidence="6">
    <location>
        <position position="43"/>
    </location>
</feature>
<comment type="similarity">
    <text evidence="1 4">Belongs to the SIS family. GutQ/KpsF subfamily.</text>
</comment>
<feature type="domain" description="CBS" evidence="8">
    <location>
        <begin position="262"/>
        <end position="316"/>
    </location>
</feature>
<dbReference type="PROSITE" id="PS51464">
    <property type="entry name" value="SIS"/>
    <property type="match status" value="1"/>
</dbReference>
<protein>
    <submittedName>
        <fullName evidence="10">KpsF/GutQ family sugar-phosphate isomerase</fullName>
    </submittedName>
</protein>
<dbReference type="PIRSF" id="PIRSF004692">
    <property type="entry name" value="KdsD_KpsF"/>
    <property type="match status" value="1"/>
</dbReference>
<evidence type="ECO:0000313" key="11">
    <source>
        <dbReference type="Proteomes" id="UP000524246"/>
    </source>
</evidence>
<dbReference type="InterPro" id="IPR004800">
    <property type="entry name" value="KdsD/KpsF-type"/>
</dbReference>
<dbReference type="CDD" id="cd04604">
    <property type="entry name" value="CBS_pair_SIS_assoc"/>
    <property type="match status" value="1"/>
</dbReference>
<dbReference type="AlphaFoldDB" id="A0A7X9IK54"/>
<dbReference type="Proteomes" id="UP000524246">
    <property type="component" value="Unassembled WGS sequence"/>
</dbReference>
<dbReference type="FunFam" id="3.40.50.10490:FF:000011">
    <property type="entry name" value="Arabinose 5-phosphate isomerase"/>
    <property type="match status" value="1"/>
</dbReference>
<dbReference type="GO" id="GO:0046872">
    <property type="term" value="F:metal ion binding"/>
    <property type="evidence" value="ECO:0007669"/>
    <property type="project" value="UniProtKB-KW"/>
</dbReference>
<dbReference type="GO" id="GO:0019146">
    <property type="term" value="F:arabinose-5-phosphate isomerase activity"/>
    <property type="evidence" value="ECO:0007669"/>
    <property type="project" value="UniProtKB-ARBA"/>
</dbReference>
<dbReference type="EMBL" id="JAAZON010000521">
    <property type="protein sequence ID" value="NMC63763.1"/>
    <property type="molecule type" value="Genomic_DNA"/>
</dbReference>
<dbReference type="Gene3D" id="3.10.580.10">
    <property type="entry name" value="CBS-domain"/>
    <property type="match status" value="1"/>
</dbReference>
<dbReference type="NCBIfam" id="TIGR00393">
    <property type="entry name" value="kpsF"/>
    <property type="match status" value="1"/>
</dbReference>
<dbReference type="InterPro" id="IPR046342">
    <property type="entry name" value="CBS_dom_sf"/>
</dbReference>
<dbReference type="GO" id="GO:1901135">
    <property type="term" value="P:carbohydrate derivative metabolic process"/>
    <property type="evidence" value="ECO:0007669"/>
    <property type="project" value="InterPro"/>
</dbReference>
<dbReference type="SMART" id="SM00116">
    <property type="entry name" value="CBS"/>
    <property type="match status" value="2"/>
</dbReference>
<dbReference type="SUPFAM" id="SSF53697">
    <property type="entry name" value="SIS domain"/>
    <property type="match status" value="1"/>
</dbReference>
<evidence type="ECO:0000259" key="9">
    <source>
        <dbReference type="PROSITE" id="PS51464"/>
    </source>
</evidence>
<dbReference type="PANTHER" id="PTHR42745:SF1">
    <property type="entry name" value="ARABINOSE 5-PHOSPHATE ISOMERASE KDSD"/>
    <property type="match status" value="1"/>
</dbReference>
<reference evidence="10 11" key="1">
    <citation type="journal article" date="2020" name="Biotechnol. Biofuels">
        <title>New insights from the biogas microbiome by comprehensive genome-resolved metagenomics of nearly 1600 species originating from multiple anaerobic digesters.</title>
        <authorList>
            <person name="Campanaro S."/>
            <person name="Treu L."/>
            <person name="Rodriguez-R L.M."/>
            <person name="Kovalovszki A."/>
            <person name="Ziels R.M."/>
            <person name="Maus I."/>
            <person name="Zhu X."/>
            <person name="Kougias P.G."/>
            <person name="Basile A."/>
            <person name="Luo G."/>
            <person name="Schluter A."/>
            <person name="Konstantinidis K.T."/>
            <person name="Angelidaki I."/>
        </authorList>
    </citation>
    <scope>NUCLEOTIDE SEQUENCE [LARGE SCALE GENOMIC DNA]</scope>
    <source>
        <strain evidence="10">AS27yjCOA_65</strain>
    </source>
</reference>
<keyword evidence="3 7" id="KW-0129">CBS domain</keyword>
<sequence>MIASEGDAIRELASCIDENFSRAVQMLLNMPQGSHVVVSGMGKAGIIGMKISATLASTGVSSFFLHPAEAIHGDLGRFSPNDIALILSNSGETKEILDILPAIKRFLCPIISITSNPDSALAKYSDVVLRVLREKEAGPFGFAPTTSTAMMLVLGDALCMALTKERGLSPEEFAVYHPGGDIGRALMSCGELMRRDDEHCVVIENTLAREVLHAITSTKGRPGAASVVDAEGVLKGIFTDGDLRRCLEKELDFLNKPISQVMGKTPKTIAPDRLAQEALAILNKFKIDQIIVIDEQKHPIGMIDIQDLVDFKLPAK</sequence>
<evidence type="ECO:0000256" key="4">
    <source>
        <dbReference type="PIRNR" id="PIRNR004692"/>
    </source>
</evidence>
<dbReference type="InterPro" id="IPR046348">
    <property type="entry name" value="SIS_dom_sf"/>
</dbReference>
<keyword evidence="5" id="KW-0862">Zinc</keyword>
<keyword evidence="5" id="KW-0479">Metal-binding</keyword>
<evidence type="ECO:0000256" key="7">
    <source>
        <dbReference type="PROSITE-ProRule" id="PRU00703"/>
    </source>
</evidence>
<feature type="domain" description="CBS" evidence="8">
    <location>
        <begin position="193"/>
        <end position="253"/>
    </location>
</feature>
<gene>
    <name evidence="10" type="ORF">GYA55_11425</name>
</gene>
<dbReference type="PROSITE" id="PS51371">
    <property type="entry name" value="CBS"/>
    <property type="match status" value="2"/>
</dbReference>
<comment type="caution">
    <text evidence="10">The sequence shown here is derived from an EMBL/GenBank/DDBJ whole genome shotgun (WGS) entry which is preliminary data.</text>
</comment>
<evidence type="ECO:0000256" key="2">
    <source>
        <dbReference type="ARBA" id="ARBA00022737"/>
    </source>
</evidence>
<evidence type="ECO:0000256" key="1">
    <source>
        <dbReference type="ARBA" id="ARBA00008165"/>
    </source>
</evidence>
<evidence type="ECO:0000259" key="8">
    <source>
        <dbReference type="PROSITE" id="PS51371"/>
    </source>
</evidence>
<dbReference type="GO" id="GO:0005975">
    <property type="term" value="P:carbohydrate metabolic process"/>
    <property type="evidence" value="ECO:0007669"/>
    <property type="project" value="InterPro"/>
</dbReference>
<dbReference type="GO" id="GO:0097367">
    <property type="term" value="F:carbohydrate derivative binding"/>
    <property type="evidence" value="ECO:0007669"/>
    <property type="project" value="InterPro"/>
</dbReference>
<feature type="site" description="Catalytically relevant" evidence="6">
    <location>
        <position position="95"/>
    </location>
</feature>
<dbReference type="CDD" id="cd05014">
    <property type="entry name" value="SIS_Kpsf"/>
    <property type="match status" value="1"/>
</dbReference>
<name>A0A7X9IK54_9DELT</name>
<dbReference type="PANTHER" id="PTHR42745">
    <property type="match status" value="1"/>
</dbReference>